<comment type="subcellular location">
    <subcellularLocation>
        <location evidence="1">Endoplasmic reticulum membrane</location>
        <topology evidence="1">Single-pass membrane protein</topology>
    </subcellularLocation>
</comment>
<evidence type="ECO:0000256" key="3">
    <source>
        <dbReference type="ARBA" id="ARBA00009481"/>
    </source>
</evidence>
<dbReference type="EC" id="2.4.1.131" evidence="4 14"/>
<comment type="similarity">
    <text evidence="3 14">Belongs to the glycosyltransferase group 1 family. Glycosyltransferase 4 subfamily.</text>
</comment>
<evidence type="ECO:0000256" key="1">
    <source>
        <dbReference type="ARBA" id="ARBA00004389"/>
    </source>
</evidence>
<evidence type="ECO:0000259" key="16">
    <source>
        <dbReference type="Pfam" id="PF15924"/>
    </source>
</evidence>
<keyword evidence="8 14" id="KW-0812">Transmembrane</keyword>
<evidence type="ECO:0000256" key="2">
    <source>
        <dbReference type="ARBA" id="ARBA00004922"/>
    </source>
</evidence>
<sequence>MAFLFILFVLTTIIAISLTLFLMGKRILIRRKLSDEHRIHKNCVILAFFHPYCNSGGGGERVLWTGISAILQRWPNVFIFIYTNDKECLTAPVAVFRRVNSVFGIDILKLKALSRIQFVPLITEPLLRPSQYPHFTLAGQALGSVIAALEAVFRRPPDIFLDTTGFSFTMPIFAWLAGSACGAYVHFPTISSDMEIRVREQGLSGRVSEGTAYNNSEEIRRNKFLTAAKLAYYYIFKKAYCWSGSKPNCELAAVNSSWTKNHISRMWGGSPVLLYPPCPVEHLIDKKTSAEGRKPWIISVGQFRPEKNHRLQILAFARFIKTLSPIRTPPGCPYRLLLVGGSRDGADAVRVEKLRELVEQLGLSDLVDFHINASWDTLGKLFKHSSINLHSMVDEHFGIGIVEGMAAGLVTIAHRSGGPLTDIIGPAQGSLPTAAGEALPTKSTVGFLASTETEYARLFEYVLVQMTPAQRQMIGEAAAARANTMFSEAAFIRGWMGFLKCL</sequence>
<evidence type="ECO:0000256" key="10">
    <source>
        <dbReference type="ARBA" id="ARBA00022989"/>
    </source>
</evidence>
<evidence type="ECO:0000256" key="11">
    <source>
        <dbReference type="ARBA" id="ARBA00023136"/>
    </source>
</evidence>
<gene>
    <name evidence="17" type="primary">ALG11</name>
    <name evidence="17" type="ORF">TR144298</name>
</gene>
<evidence type="ECO:0000256" key="5">
    <source>
        <dbReference type="ARBA" id="ARBA00022018"/>
    </source>
</evidence>
<dbReference type="InterPro" id="IPR038013">
    <property type="entry name" value="ALG11"/>
</dbReference>
<evidence type="ECO:0000256" key="13">
    <source>
        <dbReference type="ARBA" id="ARBA00045128"/>
    </source>
</evidence>
<evidence type="ECO:0000256" key="7">
    <source>
        <dbReference type="ARBA" id="ARBA00022679"/>
    </source>
</evidence>
<dbReference type="GO" id="GO:0004377">
    <property type="term" value="F:GDP-Man:Man(3)GlcNAc(2)-PP-Dol alpha-1,2-mannosyltransferase activity"/>
    <property type="evidence" value="ECO:0007669"/>
    <property type="project" value="UniProtKB-UniRule"/>
</dbReference>
<accession>A0A0X3NR10</accession>
<dbReference type="GO" id="GO:0006487">
    <property type="term" value="P:protein N-linked glycosylation"/>
    <property type="evidence" value="ECO:0007669"/>
    <property type="project" value="TreeGrafter"/>
</dbReference>
<reference evidence="17" key="1">
    <citation type="submission" date="2016-01" db="EMBL/GenBank/DDBJ databases">
        <title>Reference transcriptome for the parasite Schistocephalus solidus: insights into the molecular evolution of parasitism.</title>
        <authorList>
            <person name="Hebert F.O."/>
            <person name="Grambauer S."/>
            <person name="Barber I."/>
            <person name="Landry C.R."/>
            <person name="Aubin-Horth N."/>
        </authorList>
    </citation>
    <scope>NUCLEOTIDE SEQUENCE</scope>
</reference>
<comment type="pathway">
    <text evidence="2 14">Protein modification; protein glycosylation.</text>
</comment>
<proteinExistence type="inferred from homology"/>
<comment type="function">
    <text evidence="13">GDP-Man:Man(3)GlcNAc(2)-PP-Dol alpha-1,2-mannosyltransferase that operates in the biosynthetic pathway of dolichol-linked oligosaccharides, the glycan precursors employed in protein asparagine (N)-glycosylation. The assembly of dolichol-linked oligosaccharides begins on the cytosolic side of the endoplasmic reticulum membrane and finishes in its lumen. The sequential addition of sugars to dolichol pyrophosphate produces dolichol-linked oligosaccharides containing fourteen sugars, including two GlcNAcs, nine mannoses and three glucoses. Once assembled, the oligosaccharide is transferred from the lipid to nascent proteins by oligosaccharyltransferases. Catalyzes, on the cytoplasmic face of the endoplasmic reticulum, the addition of the fourth and fifth mannose residues to the dolichol-linked oligosaccharide chain, to produce Man(5)GlcNAc(2)-PP-dolichol core oligosaccharide. Man(5)GlcNAc(2)-PP-dolichol is a substrate for ALG3, the following enzyme in the biosynthetic pathway.</text>
</comment>
<comment type="catalytic activity">
    <reaction evidence="12 14">
        <text>an alpha-D-Man-(1-&gt;3)-[alpha-D-Man-(1-&gt;6)]-beta-D-Man-(1-&gt;4)-beta-D-GlcNAc-(1-&gt;4)-alpha-D-GlcNAc-diphospho-di-trans,poly-cis-dolichol + 2 GDP-alpha-D-mannose = an alpha-D-Man-(1-&gt;2)-alpha-D-Man-(1-&gt;2)-alpha-D-Man-(1-&gt;3)-[alpha-D-Man-(1-&gt;6)]-beta-D-Man-(1-&gt;4)-beta-D-GlcNAc-(1-&gt;4)-alpha-D-GlcNAc-diphospho-di-trans,poly-cis-dolichol + 2 GDP + 2 H(+)</text>
        <dbReference type="Rhea" id="RHEA:29523"/>
        <dbReference type="Rhea" id="RHEA-COMP:19515"/>
        <dbReference type="Rhea" id="RHEA-COMP:19516"/>
        <dbReference type="ChEBI" id="CHEBI:15378"/>
        <dbReference type="ChEBI" id="CHEBI:57527"/>
        <dbReference type="ChEBI" id="CHEBI:58189"/>
        <dbReference type="ChEBI" id="CHEBI:132511"/>
        <dbReference type="ChEBI" id="CHEBI:132515"/>
        <dbReference type="EC" id="2.4.1.131"/>
    </reaction>
    <physiologicalReaction direction="left-to-right" evidence="12 14">
        <dbReference type="Rhea" id="RHEA:29524"/>
    </physiologicalReaction>
</comment>
<protein>
    <recommendedName>
        <fullName evidence="5 14">GDP-Man:Man(3)GlcNAc(2)-PP-Dol alpha-1,2-mannosyltransferase</fullName>
        <ecNumber evidence="4 14">2.4.1.131</ecNumber>
    </recommendedName>
</protein>
<evidence type="ECO:0000256" key="6">
    <source>
        <dbReference type="ARBA" id="ARBA00022676"/>
    </source>
</evidence>
<keyword evidence="11 14" id="KW-0472">Membrane</keyword>
<dbReference type="SUPFAM" id="SSF53756">
    <property type="entry name" value="UDP-Glycosyltransferase/glycogen phosphorylase"/>
    <property type="match status" value="1"/>
</dbReference>
<evidence type="ECO:0000256" key="12">
    <source>
        <dbReference type="ARBA" id="ARBA00045065"/>
    </source>
</evidence>
<evidence type="ECO:0000256" key="9">
    <source>
        <dbReference type="ARBA" id="ARBA00022824"/>
    </source>
</evidence>
<dbReference type="UniPathway" id="UPA00378"/>
<organism evidence="17">
    <name type="scientific">Schistocephalus solidus</name>
    <name type="common">Tapeworm</name>
    <dbReference type="NCBI Taxonomy" id="70667"/>
    <lineage>
        <taxon>Eukaryota</taxon>
        <taxon>Metazoa</taxon>
        <taxon>Spiralia</taxon>
        <taxon>Lophotrochozoa</taxon>
        <taxon>Platyhelminthes</taxon>
        <taxon>Cestoda</taxon>
        <taxon>Eucestoda</taxon>
        <taxon>Diphyllobothriidea</taxon>
        <taxon>Diphyllobothriidae</taxon>
        <taxon>Schistocephalus</taxon>
    </lineage>
</organism>
<evidence type="ECO:0000313" key="17">
    <source>
        <dbReference type="EMBL" id="JAP39957.1"/>
    </source>
</evidence>
<dbReference type="InterPro" id="IPR001296">
    <property type="entry name" value="Glyco_trans_1"/>
</dbReference>
<dbReference type="InterPro" id="IPR031814">
    <property type="entry name" value="ALG11_N"/>
</dbReference>
<feature type="domain" description="Glycosyl transferase family 1" evidence="15">
    <location>
        <begin position="285"/>
        <end position="427"/>
    </location>
</feature>
<dbReference type="AlphaFoldDB" id="A0A0X3NR10"/>
<dbReference type="PANTHER" id="PTHR45919:SF1">
    <property type="entry name" value="GDP-MAN:MAN(3)GLCNAC(2)-PP-DOL ALPHA-1,2-MANNOSYLTRANSFERASE"/>
    <property type="match status" value="1"/>
</dbReference>
<dbReference type="EMBL" id="GEEE01023268">
    <property type="protein sequence ID" value="JAP39957.1"/>
    <property type="molecule type" value="Transcribed_RNA"/>
</dbReference>
<keyword evidence="7 14" id="KW-0808">Transferase</keyword>
<evidence type="ECO:0000259" key="15">
    <source>
        <dbReference type="Pfam" id="PF00534"/>
    </source>
</evidence>
<dbReference type="Gene3D" id="3.40.50.2000">
    <property type="entry name" value="Glycogen Phosphorylase B"/>
    <property type="match status" value="1"/>
</dbReference>
<keyword evidence="9 14" id="KW-0256">Endoplasmic reticulum</keyword>
<evidence type="ECO:0000256" key="14">
    <source>
        <dbReference type="RuleBase" id="RU367051"/>
    </source>
</evidence>
<keyword evidence="6 14" id="KW-0328">Glycosyltransferase</keyword>
<evidence type="ECO:0000256" key="8">
    <source>
        <dbReference type="ARBA" id="ARBA00022692"/>
    </source>
</evidence>
<dbReference type="GO" id="GO:0005789">
    <property type="term" value="C:endoplasmic reticulum membrane"/>
    <property type="evidence" value="ECO:0007669"/>
    <property type="project" value="UniProtKB-SubCell"/>
</dbReference>
<dbReference type="CDD" id="cd03806">
    <property type="entry name" value="GT4_ALG11-like"/>
    <property type="match status" value="1"/>
</dbReference>
<keyword evidence="10 14" id="KW-1133">Transmembrane helix</keyword>
<name>A0A0X3NR10_SCHSO</name>
<dbReference type="PANTHER" id="PTHR45919">
    <property type="entry name" value="GDP-MAN:MAN(3)GLCNAC(2)-PP-DOL ALPHA-1,2-MANNOSYLTRANSFERASE"/>
    <property type="match status" value="1"/>
</dbReference>
<feature type="domain" description="ALG11 mannosyltransferase N-terminal" evidence="16">
    <location>
        <begin position="45"/>
        <end position="267"/>
    </location>
</feature>
<dbReference type="Pfam" id="PF00534">
    <property type="entry name" value="Glycos_transf_1"/>
    <property type="match status" value="1"/>
</dbReference>
<evidence type="ECO:0000256" key="4">
    <source>
        <dbReference type="ARBA" id="ARBA00012645"/>
    </source>
</evidence>
<feature type="transmembrane region" description="Helical" evidence="14">
    <location>
        <begin position="6"/>
        <end position="24"/>
    </location>
</feature>
<dbReference type="Pfam" id="PF15924">
    <property type="entry name" value="ALG11_N"/>
    <property type="match status" value="1"/>
</dbReference>